<keyword evidence="3 9" id="KW-0067">ATP-binding</keyword>
<dbReference type="FunFam" id="3.40.50.300:FF:000425">
    <property type="entry name" value="Probable ABC transporter, ATP-binding subunit"/>
    <property type="match status" value="1"/>
</dbReference>
<evidence type="ECO:0000256" key="1">
    <source>
        <dbReference type="ARBA" id="ARBA00022448"/>
    </source>
</evidence>
<dbReference type="SUPFAM" id="SSF52540">
    <property type="entry name" value="P-loop containing nucleoside triphosphate hydrolases"/>
    <property type="match status" value="1"/>
</dbReference>
<dbReference type="GO" id="GO:0015418">
    <property type="term" value="F:ABC-type quaternary ammonium compound transporting activity"/>
    <property type="evidence" value="ECO:0007669"/>
    <property type="project" value="UniProtKB-EC"/>
</dbReference>
<accession>A0A9W5X653</accession>
<comment type="catalytic activity">
    <reaction evidence="4">
        <text>a quaternary ammonium(out) + ATP + H2O = a quaternary ammonium(in) + ADP + phosphate + H(+)</text>
        <dbReference type="Rhea" id="RHEA:11036"/>
        <dbReference type="ChEBI" id="CHEBI:15377"/>
        <dbReference type="ChEBI" id="CHEBI:15378"/>
        <dbReference type="ChEBI" id="CHEBI:30616"/>
        <dbReference type="ChEBI" id="CHEBI:35267"/>
        <dbReference type="ChEBI" id="CHEBI:43474"/>
        <dbReference type="ChEBI" id="CHEBI:456216"/>
        <dbReference type="EC" id="7.6.2.9"/>
    </reaction>
</comment>
<dbReference type="InterPro" id="IPR017871">
    <property type="entry name" value="ABC_transporter-like_CS"/>
</dbReference>
<dbReference type="SMART" id="SM00382">
    <property type="entry name" value="AAA"/>
    <property type="match status" value="1"/>
</dbReference>
<evidence type="ECO:0000313" key="9">
    <source>
        <dbReference type="EMBL" id="GGB45608.1"/>
    </source>
</evidence>
<dbReference type="PANTHER" id="PTHR42781:SF4">
    <property type="entry name" value="SPERMIDINE_PUTRESCINE IMPORT ATP-BINDING PROTEIN POTA"/>
    <property type="match status" value="1"/>
</dbReference>
<dbReference type="InterPro" id="IPR003439">
    <property type="entry name" value="ABC_transporter-like_ATP-bd"/>
</dbReference>
<keyword evidence="2" id="KW-0547">Nucleotide-binding</keyword>
<dbReference type="RefSeq" id="WP_088052632.1">
    <property type="nucleotide sequence ID" value="NZ_BMJD01000018.1"/>
</dbReference>
<sequence length="359" mass="40735">MSENNFLELKNVCKYFGDVKAVDNISISIKRGELISFIGPSGCGKTTLLRTIGGFNKQDAGEIILDNEKIDTLPPEKRSTGMVFQNYALFPHMTVYDNVAYGLKQLKVSKKEQHNRIMTALSQVELDDYGDRKPKELSGGQQQRVAIARCLVLQPKVLLLDEPLSNLDANLRIALRKEIRKIKDKLDLTVIFVTHDQEEALSISDRIAVLNGGIIHQLDKSDKIYNYPSNKFVSTFVGQANFFTGYLQESEKGHYFDTGTIHFPVEKLKREHGEDLKIGEKTTVLVRPERIKINASSSLKGTITNIIYNGNFTRYFVDVENYELKVDVFNTHDSKKYKTDDKIGIELPTSPHIIRESMK</sequence>
<dbReference type="InterPro" id="IPR050093">
    <property type="entry name" value="ABC_SmlMolc_Importer"/>
</dbReference>
<dbReference type="PANTHER" id="PTHR42781">
    <property type="entry name" value="SPERMIDINE/PUTRESCINE IMPORT ATP-BINDING PROTEIN POTA"/>
    <property type="match status" value="1"/>
</dbReference>
<evidence type="ECO:0000313" key="10">
    <source>
        <dbReference type="Proteomes" id="UP000621492"/>
    </source>
</evidence>
<dbReference type="PROSITE" id="PS00211">
    <property type="entry name" value="ABC_TRANSPORTER_1"/>
    <property type="match status" value="1"/>
</dbReference>
<evidence type="ECO:0000256" key="4">
    <source>
        <dbReference type="ARBA" id="ARBA00052482"/>
    </source>
</evidence>
<reference evidence="9" key="1">
    <citation type="journal article" date="2014" name="Int. J. Syst. Evol. Microbiol.">
        <title>Complete genome sequence of Corynebacterium casei LMG S-19264T (=DSM 44701T), isolated from a smear-ripened cheese.</title>
        <authorList>
            <consortium name="US DOE Joint Genome Institute (JGI-PGF)"/>
            <person name="Walter F."/>
            <person name="Albersmeier A."/>
            <person name="Kalinowski J."/>
            <person name="Ruckert C."/>
        </authorList>
    </citation>
    <scope>NUCLEOTIDE SEQUENCE</scope>
    <source>
        <strain evidence="9">CGMCC 1.15454</strain>
    </source>
</reference>
<dbReference type="Pfam" id="PF08402">
    <property type="entry name" value="TOBE_2"/>
    <property type="match status" value="1"/>
</dbReference>
<name>A0A9W5X653_9BACI</name>
<dbReference type="Gene3D" id="3.40.50.300">
    <property type="entry name" value="P-loop containing nucleotide triphosphate hydrolases"/>
    <property type="match status" value="1"/>
</dbReference>
<dbReference type="InterPro" id="IPR003593">
    <property type="entry name" value="AAA+_ATPase"/>
</dbReference>
<feature type="domain" description="ABC transporter" evidence="8">
    <location>
        <begin position="7"/>
        <end position="237"/>
    </location>
</feature>
<dbReference type="GO" id="GO:0005524">
    <property type="term" value="F:ATP binding"/>
    <property type="evidence" value="ECO:0007669"/>
    <property type="project" value="UniProtKB-KW"/>
</dbReference>
<dbReference type="GO" id="GO:0043190">
    <property type="term" value="C:ATP-binding cassette (ABC) transporter complex"/>
    <property type="evidence" value="ECO:0007669"/>
    <property type="project" value="InterPro"/>
</dbReference>
<dbReference type="InterPro" id="IPR027417">
    <property type="entry name" value="P-loop_NTPase"/>
</dbReference>
<proteinExistence type="predicted"/>
<dbReference type="EC" id="7.6.2.9" evidence="6"/>
<reference evidence="9" key="2">
    <citation type="submission" date="2020-09" db="EMBL/GenBank/DDBJ databases">
        <authorList>
            <person name="Sun Q."/>
            <person name="Zhou Y."/>
        </authorList>
    </citation>
    <scope>NUCLEOTIDE SEQUENCE</scope>
    <source>
        <strain evidence="9">CGMCC 1.15454</strain>
    </source>
</reference>
<evidence type="ECO:0000256" key="3">
    <source>
        <dbReference type="ARBA" id="ARBA00022840"/>
    </source>
</evidence>
<comment type="subunit">
    <text evidence="5">The complex is composed of two ATP-binding proteins (OpuCA), two transmembrane proteins (OpuCB and OpuCD) and a solute-binding protein (OpuCC).</text>
</comment>
<dbReference type="Pfam" id="PF00005">
    <property type="entry name" value="ABC_tran"/>
    <property type="match status" value="1"/>
</dbReference>
<dbReference type="GO" id="GO:0016887">
    <property type="term" value="F:ATP hydrolysis activity"/>
    <property type="evidence" value="ECO:0007669"/>
    <property type="project" value="InterPro"/>
</dbReference>
<dbReference type="PROSITE" id="PS50893">
    <property type="entry name" value="ABC_TRANSPORTER_2"/>
    <property type="match status" value="1"/>
</dbReference>
<dbReference type="EMBL" id="BMJD01000018">
    <property type="protein sequence ID" value="GGB45608.1"/>
    <property type="molecule type" value="Genomic_DNA"/>
</dbReference>
<evidence type="ECO:0000256" key="6">
    <source>
        <dbReference type="ARBA" id="ARBA00066388"/>
    </source>
</evidence>
<keyword evidence="10" id="KW-1185">Reference proteome</keyword>
<evidence type="ECO:0000256" key="7">
    <source>
        <dbReference type="ARBA" id="ARBA00070305"/>
    </source>
</evidence>
<dbReference type="AlphaFoldDB" id="A0A9W5X653"/>
<comment type="caution">
    <text evidence="9">The sequence shown here is derived from an EMBL/GenBank/DDBJ whole genome shotgun (WGS) entry which is preliminary data.</text>
</comment>
<protein>
    <recommendedName>
        <fullName evidence="7">Carnitine transport ATP-binding protein OpuCA</fullName>
        <ecNumber evidence="6">7.6.2.9</ecNumber>
    </recommendedName>
</protein>
<dbReference type="Proteomes" id="UP000621492">
    <property type="component" value="Unassembled WGS sequence"/>
</dbReference>
<dbReference type="Gene3D" id="2.40.50.100">
    <property type="match status" value="1"/>
</dbReference>
<dbReference type="SUPFAM" id="SSF50331">
    <property type="entry name" value="MOP-like"/>
    <property type="match status" value="1"/>
</dbReference>
<dbReference type="InterPro" id="IPR008995">
    <property type="entry name" value="Mo/tungstate-bd_C_term_dom"/>
</dbReference>
<evidence type="ECO:0000256" key="5">
    <source>
        <dbReference type="ARBA" id="ARBA00063934"/>
    </source>
</evidence>
<dbReference type="InterPro" id="IPR013611">
    <property type="entry name" value="Transp-assoc_OB_typ2"/>
</dbReference>
<keyword evidence="1" id="KW-0813">Transport</keyword>
<evidence type="ECO:0000256" key="2">
    <source>
        <dbReference type="ARBA" id="ARBA00022741"/>
    </source>
</evidence>
<gene>
    <name evidence="9" type="ORF">GCM10011409_23970</name>
</gene>
<evidence type="ECO:0000259" key="8">
    <source>
        <dbReference type="PROSITE" id="PS50893"/>
    </source>
</evidence>
<organism evidence="9 10">
    <name type="scientific">Lentibacillus populi</name>
    <dbReference type="NCBI Taxonomy" id="1827502"/>
    <lineage>
        <taxon>Bacteria</taxon>
        <taxon>Bacillati</taxon>
        <taxon>Bacillota</taxon>
        <taxon>Bacilli</taxon>
        <taxon>Bacillales</taxon>
        <taxon>Bacillaceae</taxon>
        <taxon>Lentibacillus</taxon>
    </lineage>
</organism>